<name>A0A7X6H1P0_9RHOB</name>
<reference evidence="1 2" key="1">
    <citation type="submission" date="2020-04" db="EMBL/GenBank/DDBJ databases">
        <authorList>
            <person name="Yoon J."/>
        </authorList>
    </citation>
    <scope>NUCLEOTIDE SEQUENCE [LARGE SCALE GENOMIC DNA]</scope>
    <source>
        <strain evidence="1 2">KMU-115</strain>
    </source>
</reference>
<protein>
    <submittedName>
        <fullName evidence="1">Uncharacterized protein</fullName>
    </submittedName>
</protein>
<evidence type="ECO:0000313" key="2">
    <source>
        <dbReference type="Proteomes" id="UP000526408"/>
    </source>
</evidence>
<sequence>MADDTPLRSEAAALCILDADHPGWADLHLAVGTFSATYGFTLVFDPLDDIRRFARDRADSLRRNTGFLAVEHGLRPARNTPVGGWQALRNWLRGRRS</sequence>
<accession>A0A7X6H1P0</accession>
<evidence type="ECO:0000313" key="1">
    <source>
        <dbReference type="EMBL" id="NKX45202.1"/>
    </source>
</evidence>
<organism evidence="1 2">
    <name type="scientific">Roseicyclus persicicus</name>
    <dbReference type="NCBI Taxonomy" id="2650661"/>
    <lineage>
        <taxon>Bacteria</taxon>
        <taxon>Pseudomonadati</taxon>
        <taxon>Pseudomonadota</taxon>
        <taxon>Alphaproteobacteria</taxon>
        <taxon>Rhodobacterales</taxon>
        <taxon>Roseobacteraceae</taxon>
        <taxon>Roseicyclus</taxon>
    </lineage>
</organism>
<proteinExistence type="predicted"/>
<comment type="caution">
    <text evidence="1">The sequence shown here is derived from an EMBL/GenBank/DDBJ whole genome shotgun (WGS) entry which is preliminary data.</text>
</comment>
<dbReference type="AlphaFoldDB" id="A0A7X6H1P0"/>
<dbReference type="RefSeq" id="WP_168623584.1">
    <property type="nucleotide sequence ID" value="NZ_JAAZQQ010000003.1"/>
</dbReference>
<dbReference type="Proteomes" id="UP000526408">
    <property type="component" value="Unassembled WGS sequence"/>
</dbReference>
<gene>
    <name evidence="1" type="ORF">HCU73_11410</name>
</gene>
<dbReference type="EMBL" id="JAAZQQ010000003">
    <property type="protein sequence ID" value="NKX45202.1"/>
    <property type="molecule type" value="Genomic_DNA"/>
</dbReference>
<keyword evidence="2" id="KW-1185">Reference proteome</keyword>